<dbReference type="AlphaFoldDB" id="A0A0A9EB92"/>
<evidence type="ECO:0000313" key="1">
    <source>
        <dbReference type="EMBL" id="JAD93257.1"/>
    </source>
</evidence>
<organism evidence="1">
    <name type="scientific">Arundo donax</name>
    <name type="common">Giant reed</name>
    <name type="synonym">Donax arundinaceus</name>
    <dbReference type="NCBI Taxonomy" id="35708"/>
    <lineage>
        <taxon>Eukaryota</taxon>
        <taxon>Viridiplantae</taxon>
        <taxon>Streptophyta</taxon>
        <taxon>Embryophyta</taxon>
        <taxon>Tracheophyta</taxon>
        <taxon>Spermatophyta</taxon>
        <taxon>Magnoliopsida</taxon>
        <taxon>Liliopsida</taxon>
        <taxon>Poales</taxon>
        <taxon>Poaceae</taxon>
        <taxon>PACMAD clade</taxon>
        <taxon>Arundinoideae</taxon>
        <taxon>Arundineae</taxon>
        <taxon>Arundo</taxon>
    </lineage>
</organism>
<reference evidence="1" key="1">
    <citation type="submission" date="2014-09" db="EMBL/GenBank/DDBJ databases">
        <authorList>
            <person name="Magalhaes I.L.F."/>
            <person name="Oliveira U."/>
            <person name="Santos F.R."/>
            <person name="Vidigal T.H.D.A."/>
            <person name="Brescovit A.D."/>
            <person name="Santos A.J."/>
        </authorList>
    </citation>
    <scope>NUCLEOTIDE SEQUENCE</scope>
    <source>
        <tissue evidence="1">Shoot tissue taken approximately 20 cm above the soil surface</tissue>
    </source>
</reference>
<protein>
    <submittedName>
        <fullName evidence="1">Uncharacterized protein</fullName>
    </submittedName>
</protein>
<accession>A0A0A9EB92</accession>
<sequence>MQKQSYHYLQNCSVSLSIISFSVLNKDIDFLYHPIFGYFCLLI</sequence>
<dbReference type="EMBL" id="GBRH01204638">
    <property type="protein sequence ID" value="JAD93257.1"/>
    <property type="molecule type" value="Transcribed_RNA"/>
</dbReference>
<proteinExistence type="predicted"/>
<reference evidence="1" key="2">
    <citation type="journal article" date="2015" name="Data Brief">
        <title>Shoot transcriptome of the giant reed, Arundo donax.</title>
        <authorList>
            <person name="Barrero R.A."/>
            <person name="Guerrero F.D."/>
            <person name="Moolhuijzen P."/>
            <person name="Goolsby J.A."/>
            <person name="Tidwell J."/>
            <person name="Bellgard S.E."/>
            <person name="Bellgard M.I."/>
        </authorList>
    </citation>
    <scope>NUCLEOTIDE SEQUENCE</scope>
    <source>
        <tissue evidence="1">Shoot tissue taken approximately 20 cm above the soil surface</tissue>
    </source>
</reference>
<name>A0A0A9EB92_ARUDO</name>